<evidence type="ECO:0000256" key="1">
    <source>
        <dbReference type="ARBA" id="ARBA00004123"/>
    </source>
</evidence>
<dbReference type="GO" id="GO:0000166">
    <property type="term" value="F:nucleotide binding"/>
    <property type="evidence" value="ECO:0007669"/>
    <property type="project" value="InterPro"/>
</dbReference>
<dbReference type="SMART" id="SM00341">
    <property type="entry name" value="HRDC"/>
    <property type="match status" value="1"/>
</dbReference>
<keyword evidence="6" id="KW-0269">Exonuclease</keyword>
<evidence type="ECO:0000256" key="10">
    <source>
        <dbReference type="SAM" id="MobiDB-lite"/>
    </source>
</evidence>
<dbReference type="GO" id="GO:0071036">
    <property type="term" value="P:nuclear polyadenylation-dependent snoRNA catabolic process"/>
    <property type="evidence" value="ECO:0007669"/>
    <property type="project" value="TreeGrafter"/>
</dbReference>
<evidence type="ECO:0000256" key="7">
    <source>
        <dbReference type="ARBA" id="ARBA00023242"/>
    </source>
</evidence>
<dbReference type="GO" id="GO:0000467">
    <property type="term" value="P:exonucleolytic trimming to generate mature 3'-end of 5.8S rRNA from tricistronic rRNA transcript (SSU-rRNA, 5.8S rRNA, LSU-rRNA)"/>
    <property type="evidence" value="ECO:0007669"/>
    <property type="project" value="InterPro"/>
</dbReference>
<dbReference type="GO" id="GO:0071037">
    <property type="term" value="P:nuclear polyadenylation-dependent snRNA catabolic process"/>
    <property type="evidence" value="ECO:0007669"/>
    <property type="project" value="TreeGrafter"/>
</dbReference>
<dbReference type="Gene3D" id="1.10.150.80">
    <property type="entry name" value="HRDC domain"/>
    <property type="match status" value="1"/>
</dbReference>
<evidence type="ECO:0000259" key="11">
    <source>
        <dbReference type="PROSITE" id="PS50967"/>
    </source>
</evidence>
<protein>
    <recommendedName>
        <fullName evidence="9">Exosome complex component 10 homolog</fullName>
    </recommendedName>
</protein>
<feature type="region of interest" description="Disordered" evidence="10">
    <location>
        <begin position="731"/>
        <end position="875"/>
    </location>
</feature>
<dbReference type="Proteomes" id="UP000515158">
    <property type="component" value="Unplaced"/>
</dbReference>
<evidence type="ECO:0000256" key="9">
    <source>
        <dbReference type="ARBA" id="ARBA00070365"/>
    </source>
</evidence>
<dbReference type="GO" id="GO:0005730">
    <property type="term" value="C:nucleolus"/>
    <property type="evidence" value="ECO:0007669"/>
    <property type="project" value="TreeGrafter"/>
</dbReference>
<dbReference type="GO" id="GO:0071044">
    <property type="term" value="P:histone mRNA catabolic process"/>
    <property type="evidence" value="ECO:0007669"/>
    <property type="project" value="TreeGrafter"/>
</dbReference>
<dbReference type="PANTHER" id="PTHR12124:SF47">
    <property type="entry name" value="EXOSOME COMPONENT 10"/>
    <property type="match status" value="1"/>
</dbReference>
<feature type="compositionally biased region" description="Basic and acidic residues" evidence="10">
    <location>
        <begin position="691"/>
        <end position="702"/>
    </location>
</feature>
<organism evidence="13">
    <name type="scientific">Thrips palmi</name>
    <name type="common">Melon thrips</name>
    <dbReference type="NCBI Taxonomy" id="161013"/>
    <lineage>
        <taxon>Eukaryota</taxon>
        <taxon>Metazoa</taxon>
        <taxon>Ecdysozoa</taxon>
        <taxon>Arthropoda</taxon>
        <taxon>Hexapoda</taxon>
        <taxon>Insecta</taxon>
        <taxon>Pterygota</taxon>
        <taxon>Neoptera</taxon>
        <taxon>Paraneoptera</taxon>
        <taxon>Thysanoptera</taxon>
        <taxon>Terebrantia</taxon>
        <taxon>Thripoidea</taxon>
        <taxon>Thripidae</taxon>
        <taxon>Thrips</taxon>
    </lineage>
</organism>
<feature type="compositionally biased region" description="Low complexity" evidence="10">
    <location>
        <begin position="789"/>
        <end position="798"/>
    </location>
</feature>
<dbReference type="InterPro" id="IPR049559">
    <property type="entry name" value="Rrp6p-like_exo"/>
</dbReference>
<keyword evidence="4" id="KW-0378">Hydrolase</keyword>
<dbReference type="InterPro" id="IPR036397">
    <property type="entry name" value="RNaseH_sf"/>
</dbReference>
<dbReference type="PANTHER" id="PTHR12124">
    <property type="entry name" value="POLYMYOSITIS/SCLERODERMA AUTOANTIGEN-RELATED"/>
    <property type="match status" value="1"/>
</dbReference>
<evidence type="ECO:0000256" key="2">
    <source>
        <dbReference type="ARBA" id="ARBA00022552"/>
    </source>
</evidence>
<evidence type="ECO:0000256" key="8">
    <source>
        <dbReference type="ARBA" id="ARBA00043957"/>
    </source>
</evidence>
<feature type="domain" description="HRDC" evidence="11">
    <location>
        <begin position="469"/>
        <end position="549"/>
    </location>
</feature>
<keyword evidence="12" id="KW-1185">Reference proteome</keyword>
<dbReference type="Pfam" id="PF08066">
    <property type="entry name" value="PMC2NT"/>
    <property type="match status" value="1"/>
</dbReference>
<keyword evidence="2" id="KW-0698">rRNA processing</keyword>
<feature type="region of interest" description="Disordered" evidence="10">
    <location>
        <begin position="691"/>
        <end position="719"/>
    </location>
</feature>
<evidence type="ECO:0000313" key="12">
    <source>
        <dbReference type="Proteomes" id="UP000515158"/>
    </source>
</evidence>
<dbReference type="GO" id="GO:0003727">
    <property type="term" value="F:single-stranded RNA binding"/>
    <property type="evidence" value="ECO:0007669"/>
    <property type="project" value="TreeGrafter"/>
</dbReference>
<evidence type="ECO:0000256" key="5">
    <source>
        <dbReference type="ARBA" id="ARBA00022835"/>
    </source>
</evidence>
<dbReference type="InterPro" id="IPR002121">
    <property type="entry name" value="HRDC_dom"/>
</dbReference>
<dbReference type="Pfam" id="PF01612">
    <property type="entry name" value="DNA_pol_A_exo1"/>
    <property type="match status" value="1"/>
</dbReference>
<evidence type="ECO:0000256" key="4">
    <source>
        <dbReference type="ARBA" id="ARBA00022801"/>
    </source>
</evidence>
<evidence type="ECO:0000256" key="6">
    <source>
        <dbReference type="ARBA" id="ARBA00022839"/>
    </source>
</evidence>
<feature type="compositionally biased region" description="Gly residues" evidence="10">
    <location>
        <begin position="863"/>
        <end position="875"/>
    </location>
</feature>
<feature type="compositionally biased region" description="Polar residues" evidence="10">
    <location>
        <begin position="799"/>
        <end position="809"/>
    </location>
</feature>
<dbReference type="GO" id="GO:0000175">
    <property type="term" value="F:3'-5'-RNA exonuclease activity"/>
    <property type="evidence" value="ECO:0007669"/>
    <property type="project" value="InterPro"/>
</dbReference>
<dbReference type="InterPro" id="IPR002562">
    <property type="entry name" value="3'-5'_exonuclease_dom"/>
</dbReference>
<dbReference type="GO" id="GO:0071035">
    <property type="term" value="P:nuclear polyadenylation-dependent rRNA catabolic process"/>
    <property type="evidence" value="ECO:0007669"/>
    <property type="project" value="TreeGrafter"/>
</dbReference>
<dbReference type="FunCoup" id="A0A6P9AD24">
    <property type="interactions" value="2239"/>
</dbReference>
<evidence type="ECO:0000313" key="13">
    <source>
        <dbReference type="RefSeq" id="XP_034255209.1"/>
    </source>
</evidence>
<dbReference type="CTD" id="41798"/>
<dbReference type="SUPFAM" id="SSF47819">
    <property type="entry name" value="HRDC-like"/>
    <property type="match status" value="1"/>
</dbReference>
<dbReference type="AlphaFoldDB" id="A0A6P9AD24"/>
<dbReference type="InterPro" id="IPR010997">
    <property type="entry name" value="HRDC-like_sf"/>
</dbReference>
<dbReference type="GO" id="GO:0000176">
    <property type="term" value="C:nuclear exosome (RNase complex)"/>
    <property type="evidence" value="ECO:0007669"/>
    <property type="project" value="InterPro"/>
</dbReference>
<dbReference type="FunFam" id="1.10.150.80:FF:000001">
    <property type="entry name" value="Putative exosome component 10"/>
    <property type="match status" value="1"/>
</dbReference>
<dbReference type="InterPro" id="IPR012588">
    <property type="entry name" value="Exosome-assoc_fac_Rrp6_N"/>
</dbReference>
<proteinExistence type="inferred from homology"/>
<dbReference type="KEGG" id="tpal:117653552"/>
<dbReference type="Gene3D" id="3.30.420.10">
    <property type="entry name" value="Ribonuclease H-like superfamily/Ribonuclease H"/>
    <property type="match status" value="1"/>
</dbReference>
<dbReference type="GO" id="GO:0071039">
    <property type="term" value="P:nuclear polyadenylation-dependent CUT catabolic process"/>
    <property type="evidence" value="ECO:0007669"/>
    <property type="project" value="TreeGrafter"/>
</dbReference>
<dbReference type="SMART" id="SM00474">
    <property type="entry name" value="35EXOc"/>
    <property type="match status" value="1"/>
</dbReference>
<accession>A0A6P9AD24</accession>
<dbReference type="InterPro" id="IPR012337">
    <property type="entry name" value="RNaseH-like_sf"/>
</dbReference>
<dbReference type="FunFam" id="3.30.420.10:FF:000059">
    <property type="entry name" value="Exosome complex exonuclease Rrp6"/>
    <property type="match status" value="1"/>
</dbReference>
<dbReference type="GeneID" id="117653552"/>
<dbReference type="GO" id="GO:0071051">
    <property type="term" value="P:poly(A)-dependent snoRNA 3'-end processing"/>
    <property type="evidence" value="ECO:0007669"/>
    <property type="project" value="TreeGrafter"/>
</dbReference>
<evidence type="ECO:0000256" key="3">
    <source>
        <dbReference type="ARBA" id="ARBA00022722"/>
    </source>
</evidence>
<dbReference type="GO" id="GO:0071038">
    <property type="term" value="P:TRAMP-dependent tRNA surveillance pathway"/>
    <property type="evidence" value="ECO:0007669"/>
    <property type="project" value="TreeGrafter"/>
</dbReference>
<dbReference type="GO" id="GO:0071040">
    <property type="term" value="P:nuclear polyadenylation-dependent antisense transcript catabolic process"/>
    <property type="evidence" value="ECO:0007669"/>
    <property type="project" value="TreeGrafter"/>
</dbReference>
<dbReference type="InterPro" id="IPR045092">
    <property type="entry name" value="Rrp6-like"/>
</dbReference>
<dbReference type="Pfam" id="PF00570">
    <property type="entry name" value="HRDC"/>
    <property type="match status" value="1"/>
</dbReference>
<dbReference type="InParanoid" id="A0A6P9AD24"/>
<dbReference type="OrthoDB" id="2250022at2759"/>
<feature type="compositionally biased region" description="Polar residues" evidence="10">
    <location>
        <begin position="819"/>
        <end position="840"/>
    </location>
</feature>
<dbReference type="PROSITE" id="PS50967">
    <property type="entry name" value="HRDC"/>
    <property type="match status" value="1"/>
</dbReference>
<keyword evidence="7" id="KW-0539">Nucleus</keyword>
<dbReference type="InterPro" id="IPR044876">
    <property type="entry name" value="HRDC_dom_sf"/>
</dbReference>
<dbReference type="RefSeq" id="XP_034255209.1">
    <property type="nucleotide sequence ID" value="XM_034399318.1"/>
</dbReference>
<comment type="similarity">
    <text evidence="8">Belongs to the exosome component 10/RRP6 family.</text>
</comment>
<dbReference type="CDD" id="cd06147">
    <property type="entry name" value="Rrp6p_like_exo"/>
    <property type="match status" value="1"/>
</dbReference>
<comment type="subcellular location">
    <subcellularLocation>
        <location evidence="1">Nucleus</location>
    </subcellularLocation>
</comment>
<dbReference type="SUPFAM" id="SSF53098">
    <property type="entry name" value="Ribonuclease H-like"/>
    <property type="match status" value="1"/>
</dbReference>
<name>A0A6P9AD24_THRPL</name>
<keyword evidence="3" id="KW-0540">Nuclease</keyword>
<reference evidence="13" key="1">
    <citation type="submission" date="2025-08" db="UniProtKB">
        <authorList>
            <consortium name="RefSeq"/>
        </authorList>
    </citation>
    <scope>IDENTIFICATION</scope>
    <source>
        <tissue evidence="13">Total insect</tissue>
    </source>
</reference>
<sequence>MSENTAGGSSATEENGDSEIYPGFKNIKEFTQSGLRLLMENIRDSNGLPIGQRWDYYTSFPSFKKVMNAEGKRILHLINLILRHQGVQGNVLRRDDDEKFELLVDANDRIFERVGNTLDEIMGIRKNPEPVLVEATGKTRAVSGSWNKGASSKTNLDSAAQFEPQSVRLLTAKNIERPQAKFRDKIDNSNSAWEPRIKEKPNAIKPLAILLGCTEDGECFSHPYEFELDRFTPPEEQLQASDPIEPKAVDEVPLIMVERQEQIAPLLEDLLKCKTIAVDLEHHSYRSFQGFTCLLQISTGEKDYLIDTISLRSDLHVLNEAFTNPKILKVFHGADSDIPWLQRDLCLYVVNMFDTYQAAKVLNFAGLSLSFLLKHYCNVNADKHFQMADWRIRPLPDELKHYARSDTHYLIYIYERMRNALLEAANGQTNLLQAVYQRSTETCKRRYNKLILTDDSHMTLYRKSKKMFTNQQMYGLQHLYQWRDRIAREEDESLGYVLPNHMLLHISELLPREIQGILSCCNPIPPLVRQHLIEMHQIILRAREQPLVKPVVEEELRQRPVAEAWAKLNLESPLCCPHDMSFQLDFRDDLPTLLEPLKNGDVDKNLSQSLNMRASLPLYSNNSFVNVTQTHLVKERPKIDFGFSSSTNDGTGGSQNQSKAKDLLEKVSFLSPFECYKKVRPYLDHLEQEKLRKHQEEEESRKMAAAQQAQSTSTDLSIEERISRMQEDIRKMTNENTNSPKPEDLPLYQAKGSKRKTSQLKGKSFEEGDLQPQPKLMKVDDKPFKGQKKGQNNKGGNQSSKTPNKSGSSKFEPFDYKQANYSKFQSGNKKNKSQEVQLNFSGKKRGKNARTSTSKVLKSLDGDAGGSSGKGRGRR</sequence>
<keyword evidence="5" id="KW-0271">Exosome</keyword>
<gene>
    <name evidence="13" type="primary">LOC117653552</name>
</gene>